<dbReference type="Proteomes" id="UP000541770">
    <property type="component" value="Unassembled WGS sequence"/>
</dbReference>
<dbReference type="PANTHER" id="PTHR19211:SF6">
    <property type="entry name" value="BLL7188 PROTEIN"/>
    <property type="match status" value="1"/>
</dbReference>
<dbReference type="Pfam" id="PF00005">
    <property type="entry name" value="ABC_tran"/>
    <property type="match status" value="2"/>
</dbReference>
<dbReference type="SUPFAM" id="SSF52540">
    <property type="entry name" value="P-loop containing nucleoside triphosphate hydrolases"/>
    <property type="match status" value="2"/>
</dbReference>
<dbReference type="Gene3D" id="3.40.50.300">
    <property type="entry name" value="P-loop containing nucleotide triphosphate hydrolases"/>
    <property type="match status" value="2"/>
</dbReference>
<keyword evidence="3 7" id="KW-0067">ATP-binding</keyword>
<reference evidence="7 8" key="1">
    <citation type="submission" date="2020-07" db="EMBL/GenBank/DDBJ databases">
        <title>Diversity of carbapenemase encoding genes among Pseudomonas putida group clinical isolates in a tertiary Brazilian hospital.</title>
        <authorList>
            <person name="Alberto-Lei F."/>
            <person name="Nodari C.S."/>
            <person name="Streling A.P."/>
            <person name="Paulino J.T."/>
            <person name="Bessa-Neto F.O."/>
            <person name="Cayo R."/>
            <person name="Gales A.C."/>
        </authorList>
    </citation>
    <scope>NUCLEOTIDE SEQUENCE [LARGE SCALE GENOMIC DNA]</scope>
    <source>
        <strain evidence="7 8">14802</strain>
    </source>
</reference>
<dbReference type="AlphaFoldDB" id="A0A7W2JX84"/>
<accession>A0A7W2JX84</accession>
<evidence type="ECO:0000256" key="1">
    <source>
        <dbReference type="ARBA" id="ARBA00022737"/>
    </source>
</evidence>
<dbReference type="InterPro" id="IPR003439">
    <property type="entry name" value="ABC_transporter-like_ATP-bd"/>
</dbReference>
<dbReference type="InterPro" id="IPR017871">
    <property type="entry name" value="ABC_transporter-like_CS"/>
</dbReference>
<keyword evidence="4" id="KW-0175">Coiled coil</keyword>
<dbReference type="GO" id="GO:0005524">
    <property type="term" value="F:ATP binding"/>
    <property type="evidence" value="ECO:0007669"/>
    <property type="project" value="UniProtKB-KW"/>
</dbReference>
<dbReference type="GO" id="GO:0016887">
    <property type="term" value="F:ATP hydrolysis activity"/>
    <property type="evidence" value="ECO:0007669"/>
    <property type="project" value="InterPro"/>
</dbReference>
<dbReference type="PANTHER" id="PTHR19211">
    <property type="entry name" value="ATP-BINDING TRANSPORT PROTEIN-RELATED"/>
    <property type="match status" value="1"/>
</dbReference>
<dbReference type="PROSITE" id="PS50893">
    <property type="entry name" value="ABC_TRANSPORTER_2"/>
    <property type="match status" value="2"/>
</dbReference>
<dbReference type="InterPro" id="IPR050611">
    <property type="entry name" value="ABCF"/>
</dbReference>
<dbReference type="RefSeq" id="WP_182323950.1">
    <property type="nucleotide sequence ID" value="NZ_JACGDE010000013.1"/>
</dbReference>
<evidence type="ECO:0000313" key="8">
    <source>
        <dbReference type="Proteomes" id="UP000541770"/>
    </source>
</evidence>
<gene>
    <name evidence="7" type="ORF">H4C75_19100</name>
</gene>
<feature type="region of interest" description="Disordered" evidence="5">
    <location>
        <begin position="282"/>
        <end position="302"/>
    </location>
</feature>
<keyword evidence="1" id="KW-0677">Repeat</keyword>
<dbReference type="InterPro" id="IPR003593">
    <property type="entry name" value="AAA+_ATPase"/>
</dbReference>
<evidence type="ECO:0000256" key="5">
    <source>
        <dbReference type="SAM" id="MobiDB-lite"/>
    </source>
</evidence>
<evidence type="ECO:0000256" key="4">
    <source>
        <dbReference type="SAM" id="Coils"/>
    </source>
</evidence>
<feature type="domain" description="ABC transporter" evidence="6">
    <location>
        <begin position="7"/>
        <end position="238"/>
    </location>
</feature>
<dbReference type="InterPro" id="IPR027417">
    <property type="entry name" value="P-loop_NTPase"/>
</dbReference>
<sequence length="535" mass="59182">MTSSSILTLDSVTLVLPDGRPLFTDLNESFDLRHTGLVGRNGVGKSLLGQLLAGLREPSEGYCLRLGRVHHLDQQVIANSTTVADLAQVGSTLRALERIERGSLDPEDFDAVGERWDIRPRLQAQLQRHGLGHLDPYYPVEHLSGGQAMRVALLGAWLSEADYLILDEPSNHLDSSARTLLLDMLQGWDKGLLVISHDRALLGHMARIVELSPLGLRAYGGDFGFYRQQSTAQAERAAQALLRLKQQRQRQVQTLQRQRENFERHQACAGRRARQANQAQILLDRQQQRSQATAGRQRRELRDAKAALDEQVRQAARQVEREVPIVLHAPTPQRHAGREVLALERLYLPRGTTTALDLRLCLGQRLGVVGDNGSGKFTLLRVLAGELPPRAGSLRLTGEVALLDQHGSCLGPRQSALEHLRAANPRLPSDELRRRLAQLGIDAARITLPGALLSGGERLKVALAAVLYRERPLDLLLLDEPNNHLDLPSLEALEHLLHQFKGALLVVSHDQVFLQSLVLEGCLHLSPDSLSPTTP</sequence>
<evidence type="ECO:0000259" key="6">
    <source>
        <dbReference type="PROSITE" id="PS50893"/>
    </source>
</evidence>
<dbReference type="SMART" id="SM00382">
    <property type="entry name" value="AAA"/>
    <property type="match status" value="2"/>
</dbReference>
<proteinExistence type="predicted"/>
<evidence type="ECO:0000313" key="7">
    <source>
        <dbReference type="EMBL" id="MBA6066848.1"/>
    </source>
</evidence>
<evidence type="ECO:0000256" key="2">
    <source>
        <dbReference type="ARBA" id="ARBA00022741"/>
    </source>
</evidence>
<evidence type="ECO:0000256" key="3">
    <source>
        <dbReference type="ARBA" id="ARBA00022840"/>
    </source>
</evidence>
<comment type="caution">
    <text evidence="7">The sequence shown here is derived from an EMBL/GenBank/DDBJ whole genome shotgun (WGS) entry which is preliminary data.</text>
</comment>
<feature type="domain" description="ABC transporter" evidence="6">
    <location>
        <begin position="338"/>
        <end position="535"/>
    </location>
</feature>
<organism evidence="7 8">
    <name type="scientific">Pseudomonas mosselii</name>
    <dbReference type="NCBI Taxonomy" id="78327"/>
    <lineage>
        <taxon>Bacteria</taxon>
        <taxon>Pseudomonadati</taxon>
        <taxon>Pseudomonadota</taxon>
        <taxon>Gammaproteobacteria</taxon>
        <taxon>Pseudomonadales</taxon>
        <taxon>Pseudomonadaceae</taxon>
        <taxon>Pseudomonas</taxon>
    </lineage>
</organism>
<feature type="coiled-coil region" evidence="4">
    <location>
        <begin position="227"/>
        <end position="265"/>
    </location>
</feature>
<name>A0A7W2JX84_9PSED</name>
<dbReference type="EMBL" id="JACGDE010000013">
    <property type="protein sequence ID" value="MBA6066848.1"/>
    <property type="molecule type" value="Genomic_DNA"/>
</dbReference>
<keyword evidence="2" id="KW-0547">Nucleotide-binding</keyword>
<dbReference type="PROSITE" id="PS00211">
    <property type="entry name" value="ABC_TRANSPORTER_1"/>
    <property type="match status" value="1"/>
</dbReference>
<protein>
    <submittedName>
        <fullName evidence="7">ABC-F family ATP-binding cassette domain-containing protein</fullName>
    </submittedName>
</protein>
<dbReference type="FunFam" id="3.40.50.300:FF:001320">
    <property type="entry name" value="Heme ABC transporter ATP-binding protein"/>
    <property type="match status" value="1"/>
</dbReference>